<dbReference type="RefSeq" id="WP_122982106.1">
    <property type="nucleotide sequence ID" value="NZ_BOMX01000133.1"/>
</dbReference>
<comment type="caution">
    <text evidence="1">The sequence shown here is derived from an EMBL/GenBank/DDBJ whole genome shotgun (WGS) entry which is preliminary data.</text>
</comment>
<dbReference type="EMBL" id="VIWY01000002">
    <property type="protein sequence ID" value="TWG24807.1"/>
    <property type="molecule type" value="Genomic_DNA"/>
</dbReference>
<dbReference type="OrthoDB" id="3533713at2"/>
<sequence>MTDPEPRPYAHHPDPLTWLQGWYAAPCDGNWEHESGVSIETLDHPGWSLTVDLRGTALHGLTFAGHQVHRSEHDWLMSGVDDGRFEVACGPLNLGEAIPRFRLWAAQHDAAGRHP</sequence>
<dbReference type="InterPro" id="IPR028228">
    <property type="entry name" value="Imm53"/>
</dbReference>
<reference evidence="1 2" key="1">
    <citation type="submission" date="2019-06" db="EMBL/GenBank/DDBJ databases">
        <title>Sequencing the genomes of 1000 actinobacteria strains.</title>
        <authorList>
            <person name="Klenk H.-P."/>
        </authorList>
    </citation>
    <scope>NUCLEOTIDE SEQUENCE [LARGE SCALE GENOMIC DNA]</scope>
    <source>
        <strain evidence="1 2">DSM 43866</strain>
    </source>
</reference>
<evidence type="ECO:0000313" key="1">
    <source>
        <dbReference type="EMBL" id="TWG24807.1"/>
    </source>
</evidence>
<name>A0A561WLR0_ACTTI</name>
<gene>
    <name evidence="1" type="ORF">FHX34_1021370</name>
</gene>
<dbReference type="Proteomes" id="UP000320239">
    <property type="component" value="Unassembled WGS sequence"/>
</dbReference>
<keyword evidence="2" id="KW-1185">Reference proteome</keyword>
<dbReference type="AlphaFoldDB" id="A0A561WLR0"/>
<organism evidence="1 2">
    <name type="scientific">Actinoplanes teichomyceticus</name>
    <dbReference type="NCBI Taxonomy" id="1867"/>
    <lineage>
        <taxon>Bacteria</taxon>
        <taxon>Bacillati</taxon>
        <taxon>Actinomycetota</taxon>
        <taxon>Actinomycetes</taxon>
        <taxon>Micromonosporales</taxon>
        <taxon>Micromonosporaceae</taxon>
        <taxon>Actinoplanes</taxon>
    </lineage>
</organism>
<protein>
    <submittedName>
        <fullName evidence="1">Immunity protein 53 of polymorphic toxin system</fullName>
    </submittedName>
</protein>
<accession>A0A561WLR0</accession>
<proteinExistence type="predicted"/>
<dbReference type="Pfam" id="PF15580">
    <property type="entry name" value="Imm53"/>
    <property type="match status" value="1"/>
</dbReference>
<evidence type="ECO:0000313" key="2">
    <source>
        <dbReference type="Proteomes" id="UP000320239"/>
    </source>
</evidence>